<evidence type="ECO:0000256" key="10">
    <source>
        <dbReference type="RuleBase" id="RU362115"/>
    </source>
</evidence>
<comment type="catalytic activity">
    <reaction evidence="1 10">
        <text>Cleaves type-1 transmembrane domains using a catalytic dyad composed of serine and histidine that are contributed by different transmembrane domains.</text>
        <dbReference type="EC" id="3.4.21.105"/>
    </reaction>
</comment>
<reference evidence="12 13" key="1">
    <citation type="journal article" date="2022" name="Nat. Plants">
        <title>Genomes of leafy and leafless Platanthera orchids illuminate the evolution of mycoheterotrophy.</title>
        <authorList>
            <person name="Li M.H."/>
            <person name="Liu K.W."/>
            <person name="Li Z."/>
            <person name="Lu H.C."/>
            <person name="Ye Q.L."/>
            <person name="Zhang D."/>
            <person name="Wang J.Y."/>
            <person name="Li Y.F."/>
            <person name="Zhong Z.M."/>
            <person name="Liu X."/>
            <person name="Yu X."/>
            <person name="Liu D.K."/>
            <person name="Tu X.D."/>
            <person name="Liu B."/>
            <person name="Hao Y."/>
            <person name="Liao X.Y."/>
            <person name="Jiang Y.T."/>
            <person name="Sun W.H."/>
            <person name="Chen J."/>
            <person name="Chen Y.Q."/>
            <person name="Ai Y."/>
            <person name="Zhai J.W."/>
            <person name="Wu S.S."/>
            <person name="Zhou Z."/>
            <person name="Hsiao Y.Y."/>
            <person name="Wu W.L."/>
            <person name="Chen Y.Y."/>
            <person name="Lin Y.F."/>
            <person name="Hsu J.L."/>
            <person name="Li C.Y."/>
            <person name="Wang Z.W."/>
            <person name="Zhao X."/>
            <person name="Zhong W.Y."/>
            <person name="Ma X.K."/>
            <person name="Ma L."/>
            <person name="Huang J."/>
            <person name="Chen G.Z."/>
            <person name="Huang M.Z."/>
            <person name="Huang L."/>
            <person name="Peng D.H."/>
            <person name="Luo Y.B."/>
            <person name="Zou S.Q."/>
            <person name="Chen S.P."/>
            <person name="Lan S."/>
            <person name="Tsai W.C."/>
            <person name="Van de Peer Y."/>
            <person name="Liu Z.J."/>
        </authorList>
    </citation>
    <scope>NUCLEOTIDE SEQUENCE [LARGE SCALE GENOMIC DNA]</scope>
    <source>
        <strain evidence="12">Lor287</strain>
    </source>
</reference>
<dbReference type="GO" id="GO:0012505">
    <property type="term" value="C:endomembrane system"/>
    <property type="evidence" value="ECO:0007669"/>
    <property type="project" value="UniProtKB-ARBA"/>
</dbReference>
<dbReference type="SUPFAM" id="SSF144091">
    <property type="entry name" value="Rhomboid-like"/>
    <property type="match status" value="1"/>
</dbReference>
<keyword evidence="4 10" id="KW-0645">Protease</keyword>
<evidence type="ECO:0000256" key="8">
    <source>
        <dbReference type="ARBA" id="ARBA00022989"/>
    </source>
</evidence>
<comment type="function">
    <text evidence="10">Serine protease involved in intramembrane proteolysis.</text>
</comment>
<dbReference type="InterPro" id="IPR002610">
    <property type="entry name" value="Peptidase_S54_rhomboid-like"/>
</dbReference>
<feature type="transmembrane region" description="Helical" evidence="10">
    <location>
        <begin position="181"/>
        <end position="201"/>
    </location>
</feature>
<dbReference type="AlphaFoldDB" id="A0AAP0BE39"/>
<feature type="transmembrane region" description="Helical" evidence="10">
    <location>
        <begin position="233"/>
        <end position="251"/>
    </location>
</feature>
<dbReference type="Gene3D" id="1.20.1540.10">
    <property type="entry name" value="Rhomboid-like"/>
    <property type="match status" value="1"/>
</dbReference>
<dbReference type="EC" id="3.4.21.105" evidence="10"/>
<feature type="transmembrane region" description="Helical" evidence="10">
    <location>
        <begin position="123"/>
        <end position="144"/>
    </location>
</feature>
<evidence type="ECO:0000313" key="13">
    <source>
        <dbReference type="Proteomes" id="UP001418222"/>
    </source>
</evidence>
<gene>
    <name evidence="12" type="ORF">KSP39_PZI013252</name>
</gene>
<keyword evidence="9 10" id="KW-0472">Membrane</keyword>
<dbReference type="InterPro" id="IPR022764">
    <property type="entry name" value="Peptidase_S54_rhomboid_dom"/>
</dbReference>
<evidence type="ECO:0000313" key="12">
    <source>
        <dbReference type="EMBL" id="KAK8936115.1"/>
    </source>
</evidence>
<dbReference type="PANTHER" id="PTHR22936:SF69">
    <property type="entry name" value="RHOMBOID-LIKE PROTEIN"/>
    <property type="match status" value="1"/>
</dbReference>
<feature type="transmembrane region" description="Helical" evidence="10">
    <location>
        <begin position="277"/>
        <end position="299"/>
    </location>
</feature>
<comment type="subcellular location">
    <subcellularLocation>
        <location evidence="2 10">Membrane</location>
        <topology evidence="2 10">Multi-pass membrane protein</topology>
    </subcellularLocation>
</comment>
<evidence type="ECO:0000256" key="5">
    <source>
        <dbReference type="ARBA" id="ARBA00022692"/>
    </source>
</evidence>
<dbReference type="GO" id="GO:0006508">
    <property type="term" value="P:proteolysis"/>
    <property type="evidence" value="ECO:0007669"/>
    <property type="project" value="UniProtKB-KW"/>
</dbReference>
<dbReference type="InterPro" id="IPR035952">
    <property type="entry name" value="Rhomboid-like_sf"/>
</dbReference>
<keyword evidence="6 10" id="KW-0378">Hydrolase</keyword>
<evidence type="ECO:0000256" key="3">
    <source>
        <dbReference type="ARBA" id="ARBA00009045"/>
    </source>
</evidence>
<evidence type="ECO:0000256" key="7">
    <source>
        <dbReference type="ARBA" id="ARBA00022825"/>
    </source>
</evidence>
<dbReference type="GO" id="GO:0005737">
    <property type="term" value="C:cytoplasm"/>
    <property type="evidence" value="ECO:0007669"/>
    <property type="project" value="UniProtKB-ARBA"/>
</dbReference>
<dbReference type="PANTHER" id="PTHR22936">
    <property type="entry name" value="RHOMBOID-RELATED"/>
    <property type="match status" value="1"/>
</dbReference>
<feature type="transmembrane region" description="Helical" evidence="10">
    <location>
        <begin position="36"/>
        <end position="58"/>
    </location>
</feature>
<comment type="similarity">
    <text evidence="3 10">Belongs to the peptidase S54 family.</text>
</comment>
<comment type="caution">
    <text evidence="12">The sequence shown here is derived from an EMBL/GenBank/DDBJ whole genome shotgun (WGS) entry which is preliminary data.</text>
</comment>
<name>A0AAP0BE39_9ASPA</name>
<evidence type="ECO:0000256" key="9">
    <source>
        <dbReference type="ARBA" id="ARBA00023136"/>
    </source>
</evidence>
<dbReference type="EMBL" id="JBBWWQ010000011">
    <property type="protein sequence ID" value="KAK8936115.1"/>
    <property type="molecule type" value="Genomic_DNA"/>
</dbReference>
<feature type="transmembrane region" description="Helical" evidence="10">
    <location>
        <begin position="208"/>
        <end position="227"/>
    </location>
</feature>
<dbReference type="Proteomes" id="UP001418222">
    <property type="component" value="Unassembled WGS sequence"/>
</dbReference>
<sequence length="326" mass="35749">MAGEDVEGGGRGGKSGEEMVLPPYFYDVPDPEERRWLPWLVPLFAASNVAVLAAAMFVNNCPAHTAAAGSGRCFAGFLRRFAFQPLRENPLLGPSSLTLEKFGAVQWEKIVHQHEWWRPVTSIWLHAGFIHLLADSLSLIFIGIRLEQQFGFVRIGVIYIVSGIGGNVLSTLFIANGVSVGSSAALFGLLGAMLAELITNWNIYSNKAAAISTLLLIGFVNLAIGIMPLVNNFAHIGGFFAGFFLGFVLLMRPQFDWTERHNLPNFQTISKYKQSQLVMLVMAVIFLLSGFVIGLVMLFRGVNGSKGCHWCTYLNCVPTSKWSCGN</sequence>
<proteinExistence type="inferred from homology"/>
<keyword evidence="7 10" id="KW-0720">Serine protease</keyword>
<dbReference type="Pfam" id="PF01694">
    <property type="entry name" value="Rhomboid"/>
    <property type="match status" value="1"/>
</dbReference>
<evidence type="ECO:0000256" key="2">
    <source>
        <dbReference type="ARBA" id="ARBA00004141"/>
    </source>
</evidence>
<evidence type="ECO:0000256" key="1">
    <source>
        <dbReference type="ARBA" id="ARBA00000156"/>
    </source>
</evidence>
<organism evidence="12 13">
    <name type="scientific">Platanthera zijinensis</name>
    <dbReference type="NCBI Taxonomy" id="2320716"/>
    <lineage>
        <taxon>Eukaryota</taxon>
        <taxon>Viridiplantae</taxon>
        <taxon>Streptophyta</taxon>
        <taxon>Embryophyta</taxon>
        <taxon>Tracheophyta</taxon>
        <taxon>Spermatophyta</taxon>
        <taxon>Magnoliopsida</taxon>
        <taxon>Liliopsida</taxon>
        <taxon>Asparagales</taxon>
        <taxon>Orchidaceae</taxon>
        <taxon>Orchidoideae</taxon>
        <taxon>Orchideae</taxon>
        <taxon>Orchidinae</taxon>
        <taxon>Platanthera</taxon>
    </lineage>
</organism>
<keyword evidence="13" id="KW-1185">Reference proteome</keyword>
<feature type="transmembrane region" description="Helical" evidence="10">
    <location>
        <begin position="156"/>
        <end position="175"/>
    </location>
</feature>
<evidence type="ECO:0000259" key="11">
    <source>
        <dbReference type="Pfam" id="PF01694"/>
    </source>
</evidence>
<accession>A0AAP0BE39</accession>
<feature type="domain" description="Peptidase S54 rhomboid" evidence="11">
    <location>
        <begin position="114"/>
        <end position="251"/>
    </location>
</feature>
<protein>
    <recommendedName>
        <fullName evidence="10">RHOMBOID-like protein</fullName>
        <ecNumber evidence="10">3.4.21.105</ecNumber>
    </recommendedName>
</protein>
<evidence type="ECO:0000256" key="4">
    <source>
        <dbReference type="ARBA" id="ARBA00022670"/>
    </source>
</evidence>
<dbReference type="GO" id="GO:0016020">
    <property type="term" value="C:membrane"/>
    <property type="evidence" value="ECO:0007669"/>
    <property type="project" value="UniProtKB-SubCell"/>
</dbReference>
<dbReference type="GO" id="GO:0004252">
    <property type="term" value="F:serine-type endopeptidase activity"/>
    <property type="evidence" value="ECO:0007669"/>
    <property type="project" value="InterPro"/>
</dbReference>
<evidence type="ECO:0000256" key="6">
    <source>
        <dbReference type="ARBA" id="ARBA00022801"/>
    </source>
</evidence>
<keyword evidence="5 10" id="KW-0812">Transmembrane</keyword>
<dbReference type="FunFam" id="1.20.1540.10:FF:000019">
    <property type="entry name" value="RHOMBOID-like protein"/>
    <property type="match status" value="1"/>
</dbReference>
<keyword evidence="8 10" id="KW-1133">Transmembrane helix</keyword>